<evidence type="ECO:0000256" key="2">
    <source>
        <dbReference type="SAM" id="MobiDB-lite"/>
    </source>
</evidence>
<keyword evidence="5" id="KW-1185">Reference proteome</keyword>
<proteinExistence type="predicted"/>
<dbReference type="Gene3D" id="2.40.70.10">
    <property type="entry name" value="Acid Proteases"/>
    <property type="match status" value="1"/>
</dbReference>
<keyword evidence="1" id="KW-0479">Metal-binding</keyword>
<evidence type="ECO:0000259" key="3">
    <source>
        <dbReference type="PROSITE" id="PS50158"/>
    </source>
</evidence>
<gene>
    <name evidence="4" type="ORF">E3N88_09001</name>
</gene>
<feature type="domain" description="CCHC-type" evidence="3">
    <location>
        <begin position="183"/>
        <end position="198"/>
    </location>
</feature>
<dbReference type="GO" id="GO:0004190">
    <property type="term" value="F:aspartic-type endopeptidase activity"/>
    <property type="evidence" value="ECO:0007669"/>
    <property type="project" value="InterPro"/>
</dbReference>
<dbReference type="SMART" id="SM00343">
    <property type="entry name" value="ZnF_C2HC"/>
    <property type="match status" value="2"/>
</dbReference>
<dbReference type="Gene3D" id="4.10.60.10">
    <property type="entry name" value="Zinc finger, CCHC-type"/>
    <property type="match status" value="1"/>
</dbReference>
<feature type="region of interest" description="Disordered" evidence="2">
    <location>
        <begin position="1"/>
        <end position="40"/>
    </location>
</feature>
<dbReference type="Pfam" id="PF08284">
    <property type="entry name" value="RVP_2"/>
    <property type="match status" value="1"/>
</dbReference>
<dbReference type="PROSITE" id="PS50158">
    <property type="entry name" value="ZF_CCHC"/>
    <property type="match status" value="1"/>
</dbReference>
<dbReference type="InterPro" id="IPR001878">
    <property type="entry name" value="Znf_CCHC"/>
</dbReference>
<dbReference type="InterPro" id="IPR021109">
    <property type="entry name" value="Peptidase_aspartic_dom_sf"/>
</dbReference>
<dbReference type="SUPFAM" id="SSF50630">
    <property type="entry name" value="Acid proteases"/>
    <property type="match status" value="1"/>
</dbReference>
<reference evidence="4 5" key="1">
    <citation type="submission" date="2019-05" db="EMBL/GenBank/DDBJ databases">
        <title>Mikania micrantha, genome provides insights into the molecular mechanism of rapid growth.</title>
        <authorList>
            <person name="Liu B."/>
        </authorList>
    </citation>
    <scope>NUCLEOTIDE SEQUENCE [LARGE SCALE GENOMIC DNA]</scope>
    <source>
        <strain evidence="4">NLD-2019</strain>
        <tissue evidence="4">Leaf</tissue>
    </source>
</reference>
<name>A0A5N6PKY1_9ASTR</name>
<protein>
    <recommendedName>
        <fullName evidence="3">CCHC-type domain-containing protein</fullName>
    </recommendedName>
</protein>
<dbReference type="GO" id="GO:0008270">
    <property type="term" value="F:zinc ion binding"/>
    <property type="evidence" value="ECO:0007669"/>
    <property type="project" value="UniProtKB-KW"/>
</dbReference>
<dbReference type="SUPFAM" id="SSF56672">
    <property type="entry name" value="DNA/RNA polymerases"/>
    <property type="match status" value="1"/>
</dbReference>
<dbReference type="InterPro" id="IPR043502">
    <property type="entry name" value="DNA/RNA_pol_sf"/>
</dbReference>
<evidence type="ECO:0000256" key="1">
    <source>
        <dbReference type="PROSITE-ProRule" id="PRU00047"/>
    </source>
</evidence>
<dbReference type="EMBL" id="SZYD01000004">
    <property type="protein sequence ID" value="KAD6454295.1"/>
    <property type="molecule type" value="Genomic_DNA"/>
</dbReference>
<dbReference type="InterPro" id="IPR001969">
    <property type="entry name" value="Aspartic_peptidase_AS"/>
</dbReference>
<comment type="caution">
    <text evidence="4">The sequence shown here is derived from an EMBL/GenBank/DDBJ whole genome shotgun (WGS) entry which is preliminary data.</text>
</comment>
<evidence type="ECO:0000313" key="5">
    <source>
        <dbReference type="Proteomes" id="UP000326396"/>
    </source>
</evidence>
<dbReference type="PANTHER" id="PTHR15503:SF45">
    <property type="entry name" value="RNA-DIRECTED DNA POLYMERASE HOMOLOG"/>
    <property type="match status" value="1"/>
</dbReference>
<sequence length="420" mass="47242">MSPPPVMPATRDNPRGRGRTRATTRKTTGLPSRRHLLPGEGTSNAAQLHGLPDVMRHQLQANFVPRDEFHTWSNTFRLEFDHWAAKTQEFHEGKQKRKRFESKKSEAGTSRDSKQVRNYDALTTEKKAYGRPLPQCAKCKFHHVTTLPCRDCTYCKRLGHTVEYCNQRKHAGVATANHTPRACYECGGTDHIKPRCPKLTQGNNGNPARGRAFALGADEARVDPNVVTGTYLLNNHYVSVLFDTGADKSFVSKEFESMLGQKTKRLDHPYSIELANGKKIKAVNIIQECTLAIGEHILKLDMIPIELGSFDVIVGMDWLSANQAEIVCHEKLKYLGKNYCAFLANVVEKKGKEKKLQDIPIVRDYPEVFPEDLPGLPPKRQVEFRIDLVSGAAPVAKSPYRLAPSEMQELSSQLQELLDK</sequence>
<accession>A0A5N6PKY1</accession>
<dbReference type="Gene3D" id="3.10.10.10">
    <property type="entry name" value="HIV Type 1 Reverse Transcriptase, subunit A, domain 1"/>
    <property type="match status" value="1"/>
</dbReference>
<dbReference type="GO" id="GO:0006508">
    <property type="term" value="P:proteolysis"/>
    <property type="evidence" value="ECO:0007669"/>
    <property type="project" value="InterPro"/>
</dbReference>
<dbReference type="CDD" id="cd00303">
    <property type="entry name" value="retropepsin_like"/>
    <property type="match status" value="1"/>
</dbReference>
<feature type="compositionally biased region" description="Basic and acidic residues" evidence="2">
    <location>
        <begin position="102"/>
        <end position="116"/>
    </location>
</feature>
<dbReference type="OrthoDB" id="1749844at2759"/>
<dbReference type="GO" id="GO:0003676">
    <property type="term" value="F:nucleic acid binding"/>
    <property type="evidence" value="ECO:0007669"/>
    <property type="project" value="InterPro"/>
</dbReference>
<dbReference type="AlphaFoldDB" id="A0A5N6PKY1"/>
<keyword evidence="1" id="KW-0862">Zinc</keyword>
<dbReference type="PROSITE" id="PS00141">
    <property type="entry name" value="ASP_PROTEASE"/>
    <property type="match status" value="1"/>
</dbReference>
<dbReference type="InterPro" id="IPR032567">
    <property type="entry name" value="RTL1-rel"/>
</dbReference>
<keyword evidence="1" id="KW-0863">Zinc-finger</keyword>
<dbReference type="Proteomes" id="UP000326396">
    <property type="component" value="Linkage Group LG12"/>
</dbReference>
<dbReference type="PANTHER" id="PTHR15503">
    <property type="entry name" value="LDOC1 RELATED"/>
    <property type="match status" value="1"/>
</dbReference>
<organism evidence="4 5">
    <name type="scientific">Mikania micrantha</name>
    <name type="common">bitter vine</name>
    <dbReference type="NCBI Taxonomy" id="192012"/>
    <lineage>
        <taxon>Eukaryota</taxon>
        <taxon>Viridiplantae</taxon>
        <taxon>Streptophyta</taxon>
        <taxon>Embryophyta</taxon>
        <taxon>Tracheophyta</taxon>
        <taxon>Spermatophyta</taxon>
        <taxon>Magnoliopsida</taxon>
        <taxon>eudicotyledons</taxon>
        <taxon>Gunneridae</taxon>
        <taxon>Pentapetalae</taxon>
        <taxon>asterids</taxon>
        <taxon>campanulids</taxon>
        <taxon>Asterales</taxon>
        <taxon>Asteraceae</taxon>
        <taxon>Asteroideae</taxon>
        <taxon>Heliantheae alliance</taxon>
        <taxon>Eupatorieae</taxon>
        <taxon>Mikania</taxon>
    </lineage>
</organism>
<feature type="region of interest" description="Disordered" evidence="2">
    <location>
        <begin position="88"/>
        <end position="116"/>
    </location>
</feature>
<evidence type="ECO:0000313" key="4">
    <source>
        <dbReference type="EMBL" id="KAD6454295.1"/>
    </source>
</evidence>